<gene>
    <name evidence="2" type="ORF">BG454_16180</name>
</gene>
<accession>A0A2K8KGP8</accession>
<dbReference type="KEGG" id="rbg:BG454_16180"/>
<sequence length="162" mass="17330">MSLSDRRNLLLSIAALPLAAACGFSPAYAPGGAGQALRGQVRVADPVQSRDFDFVVALEDRLGRPAAPRFDLTYSLSTSERGAARIPGLGDSRITLLGTVTYELTETTTGRVVTEGSLRNFTNYSTTDTQLATLRAKEDAEARLMRILADQVVARLIAALSE</sequence>
<dbReference type="Gene3D" id="3.30.160.150">
    <property type="entry name" value="Lipoprotein like domain"/>
    <property type="match status" value="1"/>
</dbReference>
<feature type="signal peptide" evidence="1">
    <location>
        <begin position="1"/>
        <end position="29"/>
    </location>
</feature>
<keyword evidence="3" id="KW-1185">Reference proteome</keyword>
<evidence type="ECO:0000256" key="1">
    <source>
        <dbReference type="SAM" id="SignalP"/>
    </source>
</evidence>
<dbReference type="RefSeq" id="WP_071481606.1">
    <property type="nucleotide sequence ID" value="NZ_CP024899.1"/>
</dbReference>
<evidence type="ECO:0000313" key="3">
    <source>
        <dbReference type="Proteomes" id="UP000228948"/>
    </source>
</evidence>
<reference evidence="2 3" key="1">
    <citation type="submission" date="2017-11" db="EMBL/GenBank/DDBJ databases">
        <title>Revised Sequence and Annotation of the Rhodobaca barguzinensis strain alga05 Genome.</title>
        <authorList>
            <person name="Kopejtka K."/>
            <person name="Tomasch J.M."/>
            <person name="Bunk B."/>
            <person name="Koblizek M."/>
        </authorList>
    </citation>
    <scope>NUCLEOTIDE SEQUENCE [LARGE SCALE GENOMIC DNA]</scope>
    <source>
        <strain evidence="3">alga05</strain>
    </source>
</reference>
<dbReference type="EMBL" id="CP024899">
    <property type="protein sequence ID" value="ATX67163.1"/>
    <property type="molecule type" value="Genomic_DNA"/>
</dbReference>
<dbReference type="Proteomes" id="UP000228948">
    <property type="component" value="Chromosome"/>
</dbReference>
<dbReference type="Pfam" id="PF04390">
    <property type="entry name" value="LptE"/>
    <property type="match status" value="1"/>
</dbReference>
<feature type="chain" id="PRO_5014765467" description="LPS-assembly lipoprotein" evidence="1">
    <location>
        <begin position="30"/>
        <end position="162"/>
    </location>
</feature>
<dbReference type="GO" id="GO:0019867">
    <property type="term" value="C:outer membrane"/>
    <property type="evidence" value="ECO:0007669"/>
    <property type="project" value="InterPro"/>
</dbReference>
<dbReference type="STRING" id="441209.GCA_001870665_03018"/>
<organism evidence="2 3">
    <name type="scientific">Roseinatronobacter bogoriensis subsp. barguzinensis</name>
    <dbReference type="NCBI Taxonomy" id="441209"/>
    <lineage>
        <taxon>Bacteria</taxon>
        <taxon>Pseudomonadati</taxon>
        <taxon>Pseudomonadota</taxon>
        <taxon>Alphaproteobacteria</taxon>
        <taxon>Rhodobacterales</taxon>
        <taxon>Paracoccaceae</taxon>
        <taxon>Roseinatronobacter</taxon>
    </lineage>
</organism>
<dbReference type="PROSITE" id="PS51257">
    <property type="entry name" value="PROKAR_LIPOPROTEIN"/>
    <property type="match status" value="1"/>
</dbReference>
<protein>
    <recommendedName>
        <fullName evidence="4">LPS-assembly lipoprotein</fullName>
    </recommendedName>
</protein>
<dbReference type="AlphaFoldDB" id="A0A2K8KGP8"/>
<dbReference type="OrthoDB" id="7629596at2"/>
<dbReference type="PROSITE" id="PS51318">
    <property type="entry name" value="TAT"/>
    <property type="match status" value="1"/>
</dbReference>
<dbReference type="GO" id="GO:0043165">
    <property type="term" value="P:Gram-negative-bacterium-type cell outer membrane assembly"/>
    <property type="evidence" value="ECO:0007669"/>
    <property type="project" value="InterPro"/>
</dbReference>
<dbReference type="InterPro" id="IPR007485">
    <property type="entry name" value="LPS_assembly_LptE"/>
</dbReference>
<name>A0A2K8KGP8_9RHOB</name>
<proteinExistence type="predicted"/>
<dbReference type="InterPro" id="IPR006311">
    <property type="entry name" value="TAT_signal"/>
</dbReference>
<evidence type="ECO:0008006" key="4">
    <source>
        <dbReference type="Google" id="ProtNLM"/>
    </source>
</evidence>
<keyword evidence="1" id="KW-0732">Signal</keyword>
<evidence type="ECO:0000313" key="2">
    <source>
        <dbReference type="EMBL" id="ATX67163.1"/>
    </source>
</evidence>